<comment type="subcellular location">
    <subcellularLocation>
        <location evidence="1">Periplasm</location>
    </subcellularLocation>
</comment>
<organism evidence="3 4">
    <name type="scientific">Agrobacterium tumefaciens str. B6</name>
    <dbReference type="NCBI Taxonomy" id="1183423"/>
    <lineage>
        <taxon>Bacteria</taxon>
        <taxon>Pseudomonadati</taxon>
        <taxon>Pseudomonadota</taxon>
        <taxon>Alphaproteobacteria</taxon>
        <taxon>Hyphomicrobiales</taxon>
        <taxon>Rhizobiaceae</taxon>
        <taxon>Rhizobium/Agrobacterium group</taxon>
        <taxon>Agrobacterium</taxon>
        <taxon>Agrobacterium tumefaciens complex</taxon>
    </lineage>
</organism>
<dbReference type="GO" id="GO:0030246">
    <property type="term" value="F:carbohydrate binding"/>
    <property type="evidence" value="ECO:0007669"/>
    <property type="project" value="TreeGrafter"/>
</dbReference>
<dbReference type="EMBL" id="FCNL01000042">
    <property type="protein sequence ID" value="CVI25368.1"/>
    <property type="molecule type" value="Genomic_DNA"/>
</dbReference>
<evidence type="ECO:0000256" key="1">
    <source>
        <dbReference type="ARBA" id="ARBA00004418"/>
    </source>
</evidence>
<evidence type="ECO:0000313" key="4">
    <source>
        <dbReference type="Proteomes" id="UP000192074"/>
    </source>
</evidence>
<reference evidence="3 4" key="1">
    <citation type="submission" date="2016-01" db="EMBL/GenBank/DDBJ databases">
        <authorList>
            <person name="Regsiter A."/>
            <person name="william w."/>
        </authorList>
    </citation>
    <scope>NUCLEOTIDE SEQUENCE [LARGE SCALE GENOMIC DNA]</scope>
    <source>
        <strain evidence="3 4">B6</strain>
    </source>
</reference>
<dbReference type="Proteomes" id="UP000192074">
    <property type="component" value="Unassembled WGS sequence"/>
</dbReference>
<dbReference type="GO" id="GO:0030288">
    <property type="term" value="C:outer membrane-bounded periplasmic space"/>
    <property type="evidence" value="ECO:0007669"/>
    <property type="project" value="TreeGrafter"/>
</dbReference>
<dbReference type="SUPFAM" id="SSF53822">
    <property type="entry name" value="Periplasmic binding protein-like I"/>
    <property type="match status" value="1"/>
</dbReference>
<accession>A0A822V9U1</accession>
<comment type="similarity">
    <text evidence="2">Belongs to the bacterial solute-binding protein 2 family.</text>
</comment>
<dbReference type="PANTHER" id="PTHR30036:SF8">
    <property type="entry name" value="ABC-TYPE SUGAR TRANSPORT SYSTEM PERIPLASMIC COMPONENT-LIKE PROTEIN"/>
    <property type="match status" value="1"/>
</dbReference>
<gene>
    <name evidence="3" type="ORF">AGR4A_pAt30183</name>
</gene>
<evidence type="ECO:0000256" key="2">
    <source>
        <dbReference type="ARBA" id="ARBA00007639"/>
    </source>
</evidence>
<dbReference type="Gene3D" id="3.40.50.2300">
    <property type="match status" value="2"/>
</dbReference>
<dbReference type="InterPro" id="IPR050555">
    <property type="entry name" value="Bact_Solute-Bind_Prot2"/>
</dbReference>
<protein>
    <submittedName>
        <fullName evidence="3">AI2 transporter periplasmic-binding component of ABC superfamily</fullName>
    </submittedName>
</protein>
<name>A0A822V9U1_AGRTU</name>
<comment type="caution">
    <text evidence="3">The sequence shown here is derived from an EMBL/GenBank/DDBJ whole genome shotgun (WGS) entry which is preliminary data.</text>
</comment>
<dbReference type="AlphaFoldDB" id="A0A822V9U1"/>
<dbReference type="PANTHER" id="PTHR30036">
    <property type="entry name" value="D-XYLOSE-BINDING PERIPLASMIC PROTEIN"/>
    <property type="match status" value="1"/>
</dbReference>
<sequence>MTQAGKCGTVAVVGLATPNAMKPYVENDCVKSVVLWNPVDLGYAAAYVLRATADGTLKPGDTSVKAGRLGDLQMVNGSEILLGAPFVFTKKNIGDFNF</sequence>
<evidence type="ECO:0000313" key="3">
    <source>
        <dbReference type="EMBL" id="CVI25368.1"/>
    </source>
</evidence>
<proteinExistence type="inferred from homology"/>
<dbReference type="InterPro" id="IPR028082">
    <property type="entry name" value="Peripla_BP_I"/>
</dbReference>